<dbReference type="PANTHER" id="PTHR33273">
    <property type="entry name" value="DOMAIN-CONTAINING PROTEIN, PUTATIVE-RELATED"/>
    <property type="match status" value="1"/>
</dbReference>
<comment type="caution">
    <text evidence="2">The sequence shown here is derived from an EMBL/GenBank/DDBJ whole genome shotgun (WGS) entry which is preliminary data.</text>
</comment>
<dbReference type="EMBL" id="VUJU01005953">
    <property type="protein sequence ID" value="KAF0749821.1"/>
    <property type="molecule type" value="Genomic_DNA"/>
</dbReference>
<dbReference type="InterPro" id="IPR005135">
    <property type="entry name" value="Endo/exonuclease/phosphatase"/>
</dbReference>
<evidence type="ECO:0000313" key="3">
    <source>
        <dbReference type="Proteomes" id="UP000478052"/>
    </source>
</evidence>
<dbReference type="Gene3D" id="3.60.10.10">
    <property type="entry name" value="Endonuclease/exonuclease/phosphatase"/>
    <property type="match status" value="1"/>
</dbReference>
<dbReference type="AlphaFoldDB" id="A0A6G0Y5S9"/>
<keyword evidence="3" id="KW-1185">Reference proteome</keyword>
<proteinExistence type="predicted"/>
<gene>
    <name evidence="2" type="ORF">FWK35_00023683</name>
</gene>
<dbReference type="Proteomes" id="UP000478052">
    <property type="component" value="Unassembled WGS sequence"/>
</dbReference>
<feature type="non-terminal residue" evidence="2">
    <location>
        <position position="254"/>
    </location>
</feature>
<protein>
    <submittedName>
        <fullName evidence="2">Putative RNA-directed DNA polymerase</fullName>
    </submittedName>
</protein>
<dbReference type="OrthoDB" id="6776929at2759"/>
<dbReference type="InterPro" id="IPR036691">
    <property type="entry name" value="Endo/exonu/phosph_ase_sf"/>
</dbReference>
<dbReference type="GO" id="GO:0003964">
    <property type="term" value="F:RNA-directed DNA polymerase activity"/>
    <property type="evidence" value="ECO:0007669"/>
    <property type="project" value="UniProtKB-KW"/>
</dbReference>
<organism evidence="2 3">
    <name type="scientific">Aphis craccivora</name>
    <name type="common">Cowpea aphid</name>
    <dbReference type="NCBI Taxonomy" id="307492"/>
    <lineage>
        <taxon>Eukaryota</taxon>
        <taxon>Metazoa</taxon>
        <taxon>Ecdysozoa</taxon>
        <taxon>Arthropoda</taxon>
        <taxon>Hexapoda</taxon>
        <taxon>Insecta</taxon>
        <taxon>Pterygota</taxon>
        <taxon>Neoptera</taxon>
        <taxon>Paraneoptera</taxon>
        <taxon>Hemiptera</taxon>
        <taxon>Sternorrhyncha</taxon>
        <taxon>Aphidomorpha</taxon>
        <taxon>Aphidoidea</taxon>
        <taxon>Aphididae</taxon>
        <taxon>Aphidini</taxon>
        <taxon>Aphis</taxon>
        <taxon>Aphis</taxon>
    </lineage>
</organism>
<keyword evidence="2" id="KW-0695">RNA-directed DNA polymerase</keyword>
<dbReference type="SUPFAM" id="SSF56219">
    <property type="entry name" value="DNase I-like"/>
    <property type="match status" value="1"/>
</dbReference>
<feature type="non-terminal residue" evidence="2">
    <location>
        <position position="1"/>
    </location>
</feature>
<keyword evidence="2" id="KW-0808">Transferase</keyword>
<name>A0A6G0Y5S9_APHCR</name>
<evidence type="ECO:0000313" key="2">
    <source>
        <dbReference type="EMBL" id="KAF0749821.1"/>
    </source>
</evidence>
<reference evidence="2 3" key="1">
    <citation type="submission" date="2019-08" db="EMBL/GenBank/DDBJ databases">
        <title>Whole genome of Aphis craccivora.</title>
        <authorList>
            <person name="Voronova N.V."/>
            <person name="Shulinski R.S."/>
            <person name="Bandarenka Y.V."/>
            <person name="Zhorov D.G."/>
            <person name="Warner D."/>
        </authorList>
    </citation>
    <scope>NUCLEOTIDE SEQUENCE [LARGE SCALE GENOMIC DNA]</scope>
    <source>
        <strain evidence="2">180601</strain>
        <tissue evidence="2">Whole Body</tissue>
    </source>
</reference>
<accession>A0A6G0Y5S9</accession>
<dbReference type="PANTHER" id="PTHR33273:SF4">
    <property type="entry name" value="ENDONUCLEASE_EXONUCLEASE_PHOSPHATASE DOMAIN-CONTAINING PROTEIN"/>
    <property type="match status" value="1"/>
</dbReference>
<feature type="domain" description="Endonuclease/exonuclease/phosphatase" evidence="1">
    <location>
        <begin position="63"/>
        <end position="177"/>
    </location>
</feature>
<evidence type="ECO:0000259" key="1">
    <source>
        <dbReference type="Pfam" id="PF14529"/>
    </source>
</evidence>
<dbReference type="Pfam" id="PF14529">
    <property type="entry name" value="Exo_endo_phos_2"/>
    <property type="match status" value="1"/>
</dbReference>
<keyword evidence="2" id="KW-0548">Nucleotidyltransferase</keyword>
<sequence length="254" mass="28619">TNLAQNSTPLIKGYQSFTKNRQNCSRASGGVAILTSLTFPAQELPIIFQLEVIAIRLKAKENITICKIYLPNLTNFHQNDIQAIINQLLTPFFLLGDFNSHSTSWGSNHSNTRGRIIESVLNNPHIMLLNDGNDTHFTAASGNTSAIDLTLSSTLIGSNTEWKVIPAIYSSDHWPIIVNIKYRNSTHIYEIPLRWKLKNADWELYTQLVEYEIEKMNTPVNENVELTLENIILTTAAQTIGVTHYNSTKPPVPW</sequence>